<dbReference type="FunFam" id="1.20.1250.20:FF:000134">
    <property type="entry name" value="MFS sugar transporter protein"/>
    <property type="match status" value="1"/>
</dbReference>
<dbReference type="InterPro" id="IPR020846">
    <property type="entry name" value="MFS_dom"/>
</dbReference>
<keyword evidence="10" id="KW-1185">Reference proteome</keyword>
<evidence type="ECO:0000256" key="2">
    <source>
        <dbReference type="ARBA" id="ARBA00010992"/>
    </source>
</evidence>
<comment type="subcellular location">
    <subcellularLocation>
        <location evidence="1">Membrane</location>
        <topology evidence="1">Multi-pass membrane protein</topology>
    </subcellularLocation>
</comment>
<feature type="transmembrane region" description="Helical" evidence="7">
    <location>
        <begin position="287"/>
        <end position="309"/>
    </location>
</feature>
<feature type="transmembrane region" description="Helical" evidence="7">
    <location>
        <begin position="20"/>
        <end position="39"/>
    </location>
</feature>
<evidence type="ECO:0000256" key="4">
    <source>
        <dbReference type="ARBA" id="ARBA00022692"/>
    </source>
</evidence>
<feature type="transmembrane region" description="Helical" evidence="7">
    <location>
        <begin position="131"/>
        <end position="152"/>
    </location>
</feature>
<organism evidence="9 10">
    <name type="scientific">Friedmanniomyces endolithicus</name>
    <dbReference type="NCBI Taxonomy" id="329885"/>
    <lineage>
        <taxon>Eukaryota</taxon>
        <taxon>Fungi</taxon>
        <taxon>Dikarya</taxon>
        <taxon>Ascomycota</taxon>
        <taxon>Pezizomycotina</taxon>
        <taxon>Dothideomycetes</taxon>
        <taxon>Dothideomycetidae</taxon>
        <taxon>Mycosphaerellales</taxon>
        <taxon>Teratosphaeriaceae</taxon>
        <taxon>Friedmanniomyces</taxon>
    </lineage>
</organism>
<dbReference type="PANTHER" id="PTHR48022">
    <property type="entry name" value="PLASTIDIC GLUCOSE TRANSPORTER 4"/>
    <property type="match status" value="1"/>
</dbReference>
<feature type="transmembrane region" description="Helical" evidence="7">
    <location>
        <begin position="196"/>
        <end position="217"/>
    </location>
</feature>
<evidence type="ECO:0000256" key="6">
    <source>
        <dbReference type="ARBA" id="ARBA00023136"/>
    </source>
</evidence>
<dbReference type="InterPro" id="IPR036259">
    <property type="entry name" value="MFS_trans_sf"/>
</dbReference>
<feature type="domain" description="Major facilitator superfamily (MFS) profile" evidence="8">
    <location>
        <begin position="39"/>
        <end position="479"/>
    </location>
</feature>
<dbReference type="InterPro" id="IPR005828">
    <property type="entry name" value="MFS_sugar_transport-like"/>
</dbReference>
<dbReference type="Gene3D" id="1.20.1250.20">
    <property type="entry name" value="MFS general substrate transporter like domains"/>
    <property type="match status" value="1"/>
</dbReference>
<keyword evidence="3" id="KW-0813">Transport</keyword>
<comment type="similarity">
    <text evidence="2">Belongs to the major facilitator superfamily. Sugar transporter (TC 2.A.1.1) family.</text>
</comment>
<accession>A0AAN6KJR2</accession>
<feature type="transmembrane region" description="Helical" evidence="7">
    <location>
        <begin position="329"/>
        <end position="349"/>
    </location>
</feature>
<dbReference type="Pfam" id="PF00083">
    <property type="entry name" value="Sugar_tr"/>
    <property type="match status" value="1"/>
</dbReference>
<dbReference type="InterPro" id="IPR005829">
    <property type="entry name" value="Sugar_transporter_CS"/>
</dbReference>
<dbReference type="PANTHER" id="PTHR48022:SF31">
    <property type="entry name" value="HEXOSE TRANSPORTER"/>
    <property type="match status" value="1"/>
</dbReference>
<evidence type="ECO:0000256" key="5">
    <source>
        <dbReference type="ARBA" id="ARBA00022989"/>
    </source>
</evidence>
<evidence type="ECO:0000256" key="1">
    <source>
        <dbReference type="ARBA" id="ARBA00004141"/>
    </source>
</evidence>
<evidence type="ECO:0000259" key="8">
    <source>
        <dbReference type="PROSITE" id="PS50850"/>
    </source>
</evidence>
<evidence type="ECO:0000256" key="7">
    <source>
        <dbReference type="SAM" id="Phobius"/>
    </source>
</evidence>
<evidence type="ECO:0000256" key="3">
    <source>
        <dbReference type="ARBA" id="ARBA00022448"/>
    </source>
</evidence>
<feature type="transmembrane region" description="Helical" evidence="7">
    <location>
        <begin position="172"/>
        <end position="190"/>
    </location>
</feature>
<dbReference type="InterPro" id="IPR050360">
    <property type="entry name" value="MFS_Sugar_Transporters"/>
</dbReference>
<evidence type="ECO:0000313" key="10">
    <source>
        <dbReference type="Proteomes" id="UP001175353"/>
    </source>
</evidence>
<gene>
    <name evidence="9" type="ORF">LTR91_010271</name>
</gene>
<feature type="transmembrane region" description="Helical" evidence="7">
    <location>
        <begin position="107"/>
        <end position="125"/>
    </location>
</feature>
<keyword evidence="4 7" id="KW-0812">Transmembrane</keyword>
<proteinExistence type="inferred from homology"/>
<dbReference type="EMBL" id="JAUJLE010000088">
    <property type="protein sequence ID" value="KAK0986223.1"/>
    <property type="molecule type" value="Genomic_DNA"/>
</dbReference>
<feature type="transmembrane region" description="Helical" evidence="7">
    <location>
        <begin position="432"/>
        <end position="450"/>
    </location>
</feature>
<keyword evidence="5 7" id="KW-1133">Transmembrane helix</keyword>
<feature type="transmembrane region" description="Helical" evidence="7">
    <location>
        <begin position="388"/>
        <end position="412"/>
    </location>
</feature>
<dbReference type="SUPFAM" id="SSF103473">
    <property type="entry name" value="MFS general substrate transporter"/>
    <property type="match status" value="1"/>
</dbReference>
<dbReference type="GO" id="GO:0005351">
    <property type="term" value="F:carbohydrate:proton symporter activity"/>
    <property type="evidence" value="ECO:0007669"/>
    <property type="project" value="TreeGrafter"/>
</dbReference>
<keyword evidence="6 7" id="KW-0472">Membrane</keyword>
<sequence length="530" mass="57980">MLQKTPTGTWLPAWVPESTVTLSVLLILCSTVQSCHNAFATSTLTHKKTGGYDGSMLNGLNILPSYTDYFQLNAATTGLNTASVFIGSCLGPLFSGIMADRLGRRPAMFWGCIFTIVGVILQTAAQNIAMFVVARIILGFGTAISGIAAGVYLSETFSSRYRAWGVGLLNDFYYIGALLAAGITLGTGQWQSTWAWRAPSLLQAVFSVLCIAILPFVPESPRWLAYVGMMEEARTVVAQTNANGVIDDPVVLAVYKEIIDTLKWEKEENRVMTPLQIAKDPVSRKRLLIGMSAGPFSCVAGNIIALYYLGAELSTAGITSTNAQLEANVVLNVWCLFCSLVGTHLISSWGRKPTAILTQVLLTICLFIIGGLSKVYADQGDNTSGSVVYGNVATIFLFQGFYSIAWTPLLYLYPPEVMNYSIRANGVAFSQLMLNSLALVLVFVMPIGIANIGWKMYMINASWDIPIIGLIYYYWVETRGKTLEEIDAIFEGHKHSDVPDVELIRTGKEKLDVPMVEHEIEREIVGMKSE</sequence>
<feature type="transmembrane region" description="Helical" evidence="7">
    <location>
        <begin position="456"/>
        <end position="475"/>
    </location>
</feature>
<feature type="transmembrane region" description="Helical" evidence="7">
    <location>
        <begin position="356"/>
        <end position="376"/>
    </location>
</feature>
<evidence type="ECO:0000313" key="9">
    <source>
        <dbReference type="EMBL" id="KAK0986223.1"/>
    </source>
</evidence>
<dbReference type="AlphaFoldDB" id="A0AAN6KJR2"/>
<dbReference type="PROSITE" id="PS50850">
    <property type="entry name" value="MFS"/>
    <property type="match status" value="1"/>
</dbReference>
<reference evidence="9" key="1">
    <citation type="submission" date="2023-06" db="EMBL/GenBank/DDBJ databases">
        <title>Black Yeasts Isolated from many extreme environments.</title>
        <authorList>
            <person name="Coleine C."/>
            <person name="Stajich J.E."/>
            <person name="Selbmann L."/>
        </authorList>
    </citation>
    <scope>NUCLEOTIDE SEQUENCE</scope>
    <source>
        <strain evidence="9">CCFEE 5200</strain>
    </source>
</reference>
<comment type="caution">
    <text evidence="9">The sequence shown here is derived from an EMBL/GenBank/DDBJ whole genome shotgun (WGS) entry which is preliminary data.</text>
</comment>
<name>A0AAN6KJR2_9PEZI</name>
<dbReference type="PROSITE" id="PS51257">
    <property type="entry name" value="PROKAR_LIPOPROTEIN"/>
    <property type="match status" value="1"/>
</dbReference>
<protein>
    <recommendedName>
        <fullName evidence="8">Major facilitator superfamily (MFS) profile domain-containing protein</fullName>
    </recommendedName>
</protein>
<dbReference type="Proteomes" id="UP001175353">
    <property type="component" value="Unassembled WGS sequence"/>
</dbReference>
<dbReference type="PROSITE" id="PS00216">
    <property type="entry name" value="SUGAR_TRANSPORT_1"/>
    <property type="match status" value="1"/>
</dbReference>
<dbReference type="GO" id="GO:0016020">
    <property type="term" value="C:membrane"/>
    <property type="evidence" value="ECO:0007669"/>
    <property type="project" value="UniProtKB-SubCell"/>
</dbReference>